<feature type="non-terminal residue" evidence="1">
    <location>
        <position position="66"/>
    </location>
</feature>
<evidence type="ECO:0000313" key="1">
    <source>
        <dbReference type="EMBL" id="KTF07241.1"/>
    </source>
</evidence>
<keyword evidence="1" id="KW-0436">Ligase</keyword>
<comment type="caution">
    <text evidence="1">The sequence shown here is derived from an EMBL/GenBank/DDBJ whole genome shotgun (WGS) entry which is preliminary data.</text>
</comment>
<dbReference type="AlphaFoldDB" id="A0A1B6NV90"/>
<accession>A0A1B6NV90</accession>
<dbReference type="GO" id="GO:0016874">
    <property type="term" value="F:ligase activity"/>
    <property type="evidence" value="ECO:0007669"/>
    <property type="project" value="UniProtKB-KW"/>
</dbReference>
<proteinExistence type="predicted"/>
<dbReference type="Gene3D" id="3.30.1490.20">
    <property type="entry name" value="ATP-grasp fold, A domain"/>
    <property type="match status" value="1"/>
</dbReference>
<gene>
    <name evidence="1" type="ORF">MGSAQ_001263</name>
</gene>
<dbReference type="EMBL" id="AYSL01000667">
    <property type="protein sequence ID" value="KTF07241.1"/>
    <property type="molecule type" value="Genomic_DNA"/>
</dbReference>
<organism evidence="1">
    <name type="scientific">marine sediment metagenome</name>
    <dbReference type="NCBI Taxonomy" id="412755"/>
    <lineage>
        <taxon>unclassified sequences</taxon>
        <taxon>metagenomes</taxon>
        <taxon>ecological metagenomes</taxon>
    </lineage>
</organism>
<name>A0A1B6NV90_9ZZZZ</name>
<protein>
    <submittedName>
        <fullName evidence="1">D-alanine--D-alanine ligase</fullName>
    </submittedName>
</protein>
<reference evidence="1" key="1">
    <citation type="submission" date="2013-11" db="EMBL/GenBank/DDBJ databases">
        <title>Microbial diversity, functional groups and degradation webs in Northern and Southern Mediterranean and Red Sea marine crude oil polluted sites.</title>
        <authorList>
            <person name="Daffonchio D."/>
            <person name="Mapelli F."/>
            <person name="Ferrer M."/>
            <person name="Richter M."/>
            <person name="Cherif A."/>
            <person name="Malkawi H.I."/>
            <person name="Yakimov M.M."/>
            <person name="Abdel-Fattah Y.R."/>
            <person name="Blaghen M."/>
            <person name="Golyshin P.N."/>
            <person name="Kalogerakis N."/>
            <person name="Boon N."/>
            <person name="Magagnini M."/>
            <person name="Fava F."/>
        </authorList>
    </citation>
    <scope>NUCLEOTIDE SEQUENCE</scope>
</reference>
<dbReference type="GO" id="GO:0005524">
    <property type="term" value="F:ATP binding"/>
    <property type="evidence" value="ECO:0007669"/>
    <property type="project" value="InterPro"/>
</dbReference>
<dbReference type="SUPFAM" id="SSF56059">
    <property type="entry name" value="Glutathione synthetase ATP-binding domain-like"/>
    <property type="match status" value="1"/>
</dbReference>
<dbReference type="InterPro" id="IPR013815">
    <property type="entry name" value="ATP_grasp_subdomain_1"/>
</dbReference>
<sequence length="66" mass="7157">MPGGRIVKSADLHERDPLPRPYVLKPVNEGSSVGVAIVTDESDYGNPIARDAKGPWQEFAELLAEP</sequence>